<dbReference type="Pfam" id="PF12893">
    <property type="entry name" value="Lumazine_bd_2"/>
    <property type="match status" value="1"/>
</dbReference>
<protein>
    <submittedName>
        <fullName evidence="1">Nuclear transport factor 2 family protein</fullName>
    </submittedName>
</protein>
<dbReference type="InterPro" id="IPR032710">
    <property type="entry name" value="NTF2-like_dom_sf"/>
</dbReference>
<accession>A0ABW0HFB0</accession>
<gene>
    <name evidence="1" type="ORF">ACFPPC_22120</name>
</gene>
<name>A0ABW0HFB0_9HYPH</name>
<evidence type="ECO:0000313" key="1">
    <source>
        <dbReference type="EMBL" id="MFC5395330.1"/>
    </source>
</evidence>
<sequence length="127" mass="14008">MEPRFAEIVAALGDYFDGLHHSDADKLGQLFHPQAIYACGTEGSLTHLTMSEYLPMVAKRPSPASRGEARRDRILSIEFAGPVTALARVECGIGAKHFTDLLSFIKLDGRWRLIAKVFHFDLDPAAP</sequence>
<proteinExistence type="predicted"/>
<dbReference type="EMBL" id="JBHSLV010000046">
    <property type="protein sequence ID" value="MFC5395330.1"/>
    <property type="molecule type" value="Genomic_DNA"/>
</dbReference>
<reference evidence="2" key="1">
    <citation type="journal article" date="2019" name="Int. J. Syst. Evol. Microbiol.">
        <title>The Global Catalogue of Microorganisms (GCM) 10K type strain sequencing project: providing services to taxonomists for standard genome sequencing and annotation.</title>
        <authorList>
            <consortium name="The Broad Institute Genomics Platform"/>
            <consortium name="The Broad Institute Genome Sequencing Center for Infectious Disease"/>
            <person name="Wu L."/>
            <person name="Ma J."/>
        </authorList>
    </citation>
    <scope>NUCLEOTIDE SEQUENCE [LARGE SCALE GENOMIC DNA]</scope>
    <source>
        <strain evidence="2">CGMCC 1.16326</strain>
    </source>
</reference>
<dbReference type="Gene3D" id="3.10.450.50">
    <property type="match status" value="1"/>
</dbReference>
<dbReference type="RefSeq" id="WP_377011205.1">
    <property type="nucleotide sequence ID" value="NZ_JBHSLV010000046.1"/>
</dbReference>
<comment type="caution">
    <text evidence="1">The sequence shown here is derived from an EMBL/GenBank/DDBJ whole genome shotgun (WGS) entry which is preliminary data.</text>
</comment>
<evidence type="ECO:0000313" key="2">
    <source>
        <dbReference type="Proteomes" id="UP001596104"/>
    </source>
</evidence>
<organism evidence="1 2">
    <name type="scientific">Bosea vestrisii</name>
    <dbReference type="NCBI Taxonomy" id="151416"/>
    <lineage>
        <taxon>Bacteria</taxon>
        <taxon>Pseudomonadati</taxon>
        <taxon>Pseudomonadota</taxon>
        <taxon>Alphaproteobacteria</taxon>
        <taxon>Hyphomicrobiales</taxon>
        <taxon>Boseaceae</taxon>
        <taxon>Bosea</taxon>
    </lineage>
</organism>
<dbReference type="Proteomes" id="UP001596104">
    <property type="component" value="Unassembled WGS sequence"/>
</dbReference>
<dbReference type="SUPFAM" id="SSF54427">
    <property type="entry name" value="NTF2-like"/>
    <property type="match status" value="1"/>
</dbReference>
<dbReference type="InterPro" id="IPR039437">
    <property type="entry name" value="FrzH/put_lumazine-bd"/>
</dbReference>
<keyword evidence="2" id="KW-1185">Reference proteome</keyword>